<dbReference type="PANTHER" id="PTHR24113">
    <property type="entry name" value="RAN GTPASE-ACTIVATING PROTEIN 1"/>
    <property type="match status" value="1"/>
</dbReference>
<evidence type="ECO:0000313" key="6">
    <source>
        <dbReference type="Proteomes" id="UP000332933"/>
    </source>
</evidence>
<gene>
    <name evidence="5" type="primary">Aste57867_3027</name>
    <name evidence="4" type="ORF">As57867_003018</name>
    <name evidence="5" type="ORF">ASTE57867_3027</name>
</gene>
<dbReference type="InterPro" id="IPR032675">
    <property type="entry name" value="LRR_dom_sf"/>
</dbReference>
<evidence type="ECO:0000313" key="4">
    <source>
        <dbReference type="EMBL" id="KAF0716106.1"/>
    </source>
</evidence>
<reference evidence="4" key="2">
    <citation type="submission" date="2019-06" db="EMBL/GenBank/DDBJ databases">
        <title>Genomics analysis of Aphanomyces spp. identifies a new class of oomycete effector associated with host adaptation.</title>
        <authorList>
            <person name="Gaulin E."/>
        </authorList>
    </citation>
    <scope>NUCLEOTIDE SEQUENCE</scope>
    <source>
        <strain evidence="4">CBS 578.67</strain>
    </source>
</reference>
<dbReference type="Pfam" id="PF13516">
    <property type="entry name" value="LRR_6"/>
    <property type="match status" value="2"/>
</dbReference>
<dbReference type="GO" id="GO:0006913">
    <property type="term" value="P:nucleocytoplasmic transport"/>
    <property type="evidence" value="ECO:0007669"/>
    <property type="project" value="TreeGrafter"/>
</dbReference>
<evidence type="ECO:0000313" key="5">
    <source>
        <dbReference type="EMBL" id="VFT80207.1"/>
    </source>
</evidence>
<evidence type="ECO:0000256" key="3">
    <source>
        <dbReference type="ARBA" id="ARBA00022737"/>
    </source>
</evidence>
<evidence type="ECO:0000256" key="1">
    <source>
        <dbReference type="ARBA" id="ARBA00022468"/>
    </source>
</evidence>
<keyword evidence="6" id="KW-1185">Reference proteome</keyword>
<organism evidence="5 6">
    <name type="scientific">Aphanomyces stellatus</name>
    <dbReference type="NCBI Taxonomy" id="120398"/>
    <lineage>
        <taxon>Eukaryota</taxon>
        <taxon>Sar</taxon>
        <taxon>Stramenopiles</taxon>
        <taxon>Oomycota</taxon>
        <taxon>Saprolegniomycetes</taxon>
        <taxon>Saprolegniales</taxon>
        <taxon>Verrucalvaceae</taxon>
        <taxon>Aphanomyces</taxon>
    </lineage>
</organism>
<dbReference type="GO" id="GO:0005634">
    <property type="term" value="C:nucleus"/>
    <property type="evidence" value="ECO:0007669"/>
    <property type="project" value="TreeGrafter"/>
</dbReference>
<dbReference type="PANTHER" id="PTHR24113:SF12">
    <property type="entry name" value="RAN GTPASE-ACTIVATING PROTEIN 1"/>
    <property type="match status" value="1"/>
</dbReference>
<dbReference type="GO" id="GO:0048471">
    <property type="term" value="C:perinuclear region of cytoplasm"/>
    <property type="evidence" value="ECO:0007669"/>
    <property type="project" value="TreeGrafter"/>
</dbReference>
<dbReference type="InterPro" id="IPR001611">
    <property type="entry name" value="Leu-rich_rpt"/>
</dbReference>
<keyword evidence="2" id="KW-0433">Leucine-rich repeat</keyword>
<keyword evidence="1" id="KW-0343">GTPase activation</keyword>
<sequence>MALFSCGTMDEVIGDGLNLYQLNMDIIPVLAMRTLNLSNVQISPAGLLHLAALRESPDLTTLVLRMPTVTYPHQTAVLGELFQAVAHSNVRVLNVSGCSMDELAWDAVGLCLQASKLESLTLKNNGIADNGAVCLAKAIQSNSTLTNIELELVGNCITPPGARVLVQRRQPPLTLNLELKCECMDDRTELLALAAESGLRLTI</sequence>
<dbReference type="Proteomes" id="UP000332933">
    <property type="component" value="Unassembled WGS sequence"/>
</dbReference>
<accession>A0A485KE39</accession>
<dbReference type="EMBL" id="VJMH01000457">
    <property type="protein sequence ID" value="KAF0716106.1"/>
    <property type="molecule type" value="Genomic_DNA"/>
</dbReference>
<dbReference type="GO" id="GO:0005096">
    <property type="term" value="F:GTPase activator activity"/>
    <property type="evidence" value="ECO:0007669"/>
    <property type="project" value="UniProtKB-KW"/>
</dbReference>
<dbReference type="SUPFAM" id="SSF52047">
    <property type="entry name" value="RNI-like"/>
    <property type="match status" value="1"/>
</dbReference>
<reference evidence="5 6" key="1">
    <citation type="submission" date="2019-03" db="EMBL/GenBank/DDBJ databases">
        <authorList>
            <person name="Gaulin E."/>
            <person name="Dumas B."/>
        </authorList>
    </citation>
    <scope>NUCLEOTIDE SEQUENCE [LARGE SCALE GENOMIC DNA]</scope>
    <source>
        <strain evidence="5">CBS 568.67</strain>
    </source>
</reference>
<dbReference type="OrthoDB" id="120976at2759"/>
<dbReference type="EMBL" id="CAADRA010000457">
    <property type="protein sequence ID" value="VFT80207.1"/>
    <property type="molecule type" value="Genomic_DNA"/>
</dbReference>
<dbReference type="Gene3D" id="3.80.10.10">
    <property type="entry name" value="Ribonuclease Inhibitor"/>
    <property type="match status" value="1"/>
</dbReference>
<dbReference type="InterPro" id="IPR027038">
    <property type="entry name" value="RanGap"/>
</dbReference>
<dbReference type="GO" id="GO:0005829">
    <property type="term" value="C:cytosol"/>
    <property type="evidence" value="ECO:0007669"/>
    <property type="project" value="TreeGrafter"/>
</dbReference>
<dbReference type="AlphaFoldDB" id="A0A485KE39"/>
<dbReference type="GO" id="GO:0031267">
    <property type="term" value="F:small GTPase binding"/>
    <property type="evidence" value="ECO:0007669"/>
    <property type="project" value="TreeGrafter"/>
</dbReference>
<protein>
    <submittedName>
        <fullName evidence="5">Aste57867_3027 protein</fullName>
    </submittedName>
</protein>
<name>A0A485KE39_9STRA</name>
<keyword evidence="3" id="KW-0677">Repeat</keyword>
<proteinExistence type="predicted"/>
<evidence type="ECO:0000256" key="2">
    <source>
        <dbReference type="ARBA" id="ARBA00022614"/>
    </source>
</evidence>